<evidence type="ECO:0000313" key="6">
    <source>
        <dbReference type="Proteomes" id="UP000030671"/>
    </source>
</evidence>
<evidence type="ECO:0000259" key="4">
    <source>
        <dbReference type="Pfam" id="PF00135"/>
    </source>
</evidence>
<dbReference type="SMR" id="W4K3I8"/>
<sequence>MKGTLSVFIFSILLNFAYPTAAVTSLLGPVVDLGYAAYAGNTTSPAGVLNGSVTFFGGIPYAQPPLGELRFRAPQMLDETVPGHDTKTTIVDAMNFAPPCIQQPAKVGVGSEDCLKLNIWKPTSATANSRLPVVVYIFGGGFYVGGPEGYPLYDWVAQHPDIVGVGISYRLNALGFLSGSAVAENGDFNAGLLDQRAALEWVQRHIGKFGGDPERVTIMGESAGGASVVMQTVAYAGARPVPFKQAIFNSIGYDPMLDPLSPLAEELYKNFSSAVGCSNSSDNTLACLRTASTESIVAGINIIGNGDIGPTVDGTFLPDLPSHLLRDGRFNAVDILAGHCTNDGRTFAGGQPSQFITDADITRLTFHTRWPYVDALQTNRTLETVFDFYPKVNAIGSPFPTEYDRAWTIAGDVVFTCMDQYIADKMLSKGAKNVYTFRWNTPDPILLAASPYLGVMHTSDLYYLFDGTK</sequence>
<keyword evidence="3" id="KW-0732">Signal</keyword>
<dbReference type="InParanoid" id="W4K3I8"/>
<dbReference type="InterPro" id="IPR029058">
    <property type="entry name" value="AB_hydrolase_fold"/>
</dbReference>
<protein>
    <recommendedName>
        <fullName evidence="3">Carboxylic ester hydrolase</fullName>
        <ecNumber evidence="3">3.1.1.-</ecNumber>
    </recommendedName>
</protein>
<evidence type="ECO:0000256" key="3">
    <source>
        <dbReference type="RuleBase" id="RU361235"/>
    </source>
</evidence>
<dbReference type="GeneID" id="20668459"/>
<feature type="signal peptide" evidence="3">
    <location>
        <begin position="1"/>
        <end position="22"/>
    </location>
</feature>
<dbReference type="KEGG" id="hir:HETIRDRAFT_173619"/>
<keyword evidence="2 3" id="KW-0378">Hydrolase</keyword>
<dbReference type="AlphaFoldDB" id="W4K3I8"/>
<dbReference type="GO" id="GO:0016787">
    <property type="term" value="F:hydrolase activity"/>
    <property type="evidence" value="ECO:0007669"/>
    <property type="project" value="UniProtKB-KW"/>
</dbReference>
<dbReference type="eggNOG" id="KOG4389">
    <property type="taxonomic scope" value="Eukaryota"/>
</dbReference>
<accession>W4K3I8</accession>
<dbReference type="EMBL" id="KI925459">
    <property type="protein sequence ID" value="ETW80289.1"/>
    <property type="molecule type" value="Genomic_DNA"/>
</dbReference>
<name>W4K3I8_HETIT</name>
<dbReference type="RefSeq" id="XP_009547059.1">
    <property type="nucleotide sequence ID" value="XM_009548764.1"/>
</dbReference>
<dbReference type="PANTHER" id="PTHR11559">
    <property type="entry name" value="CARBOXYLESTERASE"/>
    <property type="match status" value="1"/>
</dbReference>
<dbReference type="InterPro" id="IPR019826">
    <property type="entry name" value="Carboxylesterase_B_AS"/>
</dbReference>
<gene>
    <name evidence="5" type="ORF">HETIRDRAFT_173619</name>
</gene>
<dbReference type="EC" id="3.1.1.-" evidence="3"/>
<dbReference type="OrthoDB" id="408631at2759"/>
<dbReference type="Pfam" id="PF00135">
    <property type="entry name" value="COesterase"/>
    <property type="match status" value="1"/>
</dbReference>
<feature type="domain" description="Carboxylesterase type B" evidence="4">
    <location>
        <begin position="37"/>
        <end position="466"/>
    </location>
</feature>
<evidence type="ECO:0000256" key="1">
    <source>
        <dbReference type="ARBA" id="ARBA00005964"/>
    </source>
</evidence>
<proteinExistence type="inferred from homology"/>
<keyword evidence="6" id="KW-1185">Reference proteome</keyword>
<dbReference type="ESTHER" id="9homo-w4k3i8">
    <property type="family name" value="Fungal_carboxylesterase_lipase"/>
</dbReference>
<reference evidence="5 6" key="1">
    <citation type="journal article" date="2012" name="New Phytol.">
        <title>Insight into trade-off between wood decay and parasitism from the genome of a fungal forest pathogen.</title>
        <authorList>
            <person name="Olson A."/>
            <person name="Aerts A."/>
            <person name="Asiegbu F."/>
            <person name="Belbahri L."/>
            <person name="Bouzid O."/>
            <person name="Broberg A."/>
            <person name="Canback B."/>
            <person name="Coutinho P.M."/>
            <person name="Cullen D."/>
            <person name="Dalman K."/>
            <person name="Deflorio G."/>
            <person name="van Diepen L.T."/>
            <person name="Dunand C."/>
            <person name="Duplessis S."/>
            <person name="Durling M."/>
            <person name="Gonthier P."/>
            <person name="Grimwood J."/>
            <person name="Fossdal C.G."/>
            <person name="Hansson D."/>
            <person name="Henrissat B."/>
            <person name="Hietala A."/>
            <person name="Himmelstrand K."/>
            <person name="Hoffmeister D."/>
            <person name="Hogberg N."/>
            <person name="James T.Y."/>
            <person name="Karlsson M."/>
            <person name="Kohler A."/>
            <person name="Kues U."/>
            <person name="Lee Y.H."/>
            <person name="Lin Y.C."/>
            <person name="Lind M."/>
            <person name="Lindquist E."/>
            <person name="Lombard V."/>
            <person name="Lucas S."/>
            <person name="Lunden K."/>
            <person name="Morin E."/>
            <person name="Murat C."/>
            <person name="Park J."/>
            <person name="Raffaello T."/>
            <person name="Rouze P."/>
            <person name="Salamov A."/>
            <person name="Schmutz J."/>
            <person name="Solheim H."/>
            <person name="Stahlberg J."/>
            <person name="Velez H."/>
            <person name="de Vries R.P."/>
            <person name="Wiebenga A."/>
            <person name="Woodward S."/>
            <person name="Yakovlev I."/>
            <person name="Garbelotto M."/>
            <person name="Martin F."/>
            <person name="Grigoriev I.V."/>
            <person name="Stenlid J."/>
        </authorList>
    </citation>
    <scope>NUCLEOTIDE SEQUENCE [LARGE SCALE GENOMIC DNA]</scope>
    <source>
        <strain evidence="5 6">TC 32-1</strain>
    </source>
</reference>
<evidence type="ECO:0000256" key="2">
    <source>
        <dbReference type="ARBA" id="ARBA00022801"/>
    </source>
</evidence>
<dbReference type="InterPro" id="IPR002018">
    <property type="entry name" value="CarbesteraseB"/>
</dbReference>
<dbReference type="Gene3D" id="3.40.50.1820">
    <property type="entry name" value="alpha/beta hydrolase"/>
    <property type="match status" value="1"/>
</dbReference>
<feature type="chain" id="PRO_5005150322" description="Carboxylic ester hydrolase" evidence="3">
    <location>
        <begin position="23"/>
        <end position="469"/>
    </location>
</feature>
<dbReference type="HOGENOM" id="CLU_006586_10_7_1"/>
<dbReference type="PROSITE" id="PS00122">
    <property type="entry name" value="CARBOXYLESTERASE_B_1"/>
    <property type="match status" value="1"/>
</dbReference>
<evidence type="ECO:0000313" key="5">
    <source>
        <dbReference type="EMBL" id="ETW80289.1"/>
    </source>
</evidence>
<dbReference type="InterPro" id="IPR050309">
    <property type="entry name" value="Type-B_Carboxylest/Lipase"/>
</dbReference>
<dbReference type="Proteomes" id="UP000030671">
    <property type="component" value="Unassembled WGS sequence"/>
</dbReference>
<organism evidence="5 6">
    <name type="scientific">Heterobasidion irregulare (strain TC 32-1)</name>
    <dbReference type="NCBI Taxonomy" id="747525"/>
    <lineage>
        <taxon>Eukaryota</taxon>
        <taxon>Fungi</taxon>
        <taxon>Dikarya</taxon>
        <taxon>Basidiomycota</taxon>
        <taxon>Agaricomycotina</taxon>
        <taxon>Agaricomycetes</taxon>
        <taxon>Russulales</taxon>
        <taxon>Bondarzewiaceae</taxon>
        <taxon>Heterobasidion</taxon>
        <taxon>Heterobasidion annosum species complex</taxon>
    </lineage>
</organism>
<comment type="similarity">
    <text evidence="1 3">Belongs to the type-B carboxylesterase/lipase family.</text>
</comment>
<dbReference type="SUPFAM" id="SSF53474">
    <property type="entry name" value="alpha/beta-Hydrolases"/>
    <property type="match status" value="1"/>
</dbReference>